<dbReference type="Proteomes" id="UP000001194">
    <property type="component" value="Unassembled WGS sequence"/>
</dbReference>
<dbReference type="EMBL" id="DS547353">
    <property type="protein sequence ID" value="EDQ98297.1"/>
    <property type="molecule type" value="Genomic_DNA"/>
</dbReference>
<feature type="region of interest" description="Disordered" evidence="1">
    <location>
        <begin position="94"/>
        <end position="137"/>
    </location>
</feature>
<name>B0E4D4_LACBS</name>
<gene>
    <name evidence="2" type="ORF">LACBIDRAFT_336090</name>
</gene>
<evidence type="ECO:0000313" key="3">
    <source>
        <dbReference type="Proteomes" id="UP000001194"/>
    </source>
</evidence>
<accession>B0E4D4</accession>
<proteinExistence type="predicted"/>
<feature type="non-terminal residue" evidence="2">
    <location>
        <position position="1"/>
    </location>
</feature>
<dbReference type="AlphaFoldDB" id="B0E4D4"/>
<dbReference type="GeneID" id="6086708"/>
<dbReference type="KEGG" id="lbc:LACBIDRAFT_336090"/>
<feature type="region of interest" description="Disordered" evidence="1">
    <location>
        <begin position="41"/>
        <end position="67"/>
    </location>
</feature>
<sequence>SSPHPCLTEILLDEHERGREEIVNRTLDTLIDREHVIERREMKKEEKQSHVPVPRLGKGDRLDETRANERGELSARYLHKHPVSITRKTRIGRYDCNAGTGKFSSGSRGQDGDGKEIAEGGEHGEVGSKGEHHARLT</sequence>
<dbReference type="HOGENOM" id="CLU_1870021_0_0_1"/>
<keyword evidence="3" id="KW-1185">Reference proteome</keyword>
<reference evidence="2 3" key="1">
    <citation type="journal article" date="2008" name="Nature">
        <title>The genome of Laccaria bicolor provides insights into mycorrhizal symbiosis.</title>
        <authorList>
            <person name="Martin F."/>
            <person name="Aerts A."/>
            <person name="Ahren D."/>
            <person name="Brun A."/>
            <person name="Danchin E.G.J."/>
            <person name="Duchaussoy F."/>
            <person name="Gibon J."/>
            <person name="Kohler A."/>
            <person name="Lindquist E."/>
            <person name="Pereda V."/>
            <person name="Salamov A."/>
            <person name="Shapiro H.J."/>
            <person name="Wuyts J."/>
            <person name="Blaudez D."/>
            <person name="Buee M."/>
            <person name="Brokstein P."/>
            <person name="Canbaeck B."/>
            <person name="Cohen D."/>
            <person name="Courty P.E."/>
            <person name="Coutinho P.M."/>
            <person name="Delaruelle C."/>
            <person name="Detter J.C."/>
            <person name="Deveau A."/>
            <person name="DiFazio S."/>
            <person name="Duplessis S."/>
            <person name="Fraissinet-Tachet L."/>
            <person name="Lucic E."/>
            <person name="Frey-Klett P."/>
            <person name="Fourrey C."/>
            <person name="Feussner I."/>
            <person name="Gay G."/>
            <person name="Grimwood J."/>
            <person name="Hoegger P.J."/>
            <person name="Jain P."/>
            <person name="Kilaru S."/>
            <person name="Labbe J."/>
            <person name="Lin Y.C."/>
            <person name="Legue V."/>
            <person name="Le Tacon F."/>
            <person name="Marmeisse R."/>
            <person name="Melayah D."/>
            <person name="Montanini B."/>
            <person name="Muratet M."/>
            <person name="Nehls U."/>
            <person name="Niculita-Hirzel H."/>
            <person name="Oudot-Le Secq M.P."/>
            <person name="Peter M."/>
            <person name="Quesneville H."/>
            <person name="Rajashekar B."/>
            <person name="Reich M."/>
            <person name="Rouhier N."/>
            <person name="Schmutz J."/>
            <person name="Yin T."/>
            <person name="Chalot M."/>
            <person name="Henrissat B."/>
            <person name="Kuees U."/>
            <person name="Lucas S."/>
            <person name="Van de Peer Y."/>
            <person name="Podila G.K."/>
            <person name="Polle A."/>
            <person name="Pukkila P.J."/>
            <person name="Richardson P.M."/>
            <person name="Rouze P."/>
            <person name="Sanders I.R."/>
            <person name="Stajich J.E."/>
            <person name="Tunlid A."/>
            <person name="Tuskan G."/>
            <person name="Grigoriev I.V."/>
        </authorList>
    </citation>
    <scope>NUCLEOTIDE SEQUENCE [LARGE SCALE GENOMIC DNA]</scope>
    <source>
        <strain evidence="3">S238N-H82 / ATCC MYA-4686</strain>
    </source>
</reference>
<evidence type="ECO:0000313" key="2">
    <source>
        <dbReference type="EMBL" id="EDQ98297.1"/>
    </source>
</evidence>
<feature type="compositionally biased region" description="Basic and acidic residues" evidence="1">
    <location>
        <begin position="57"/>
        <end position="67"/>
    </location>
</feature>
<protein>
    <submittedName>
        <fullName evidence="2">Predicted protein</fullName>
    </submittedName>
</protein>
<feature type="compositionally biased region" description="Basic and acidic residues" evidence="1">
    <location>
        <begin position="110"/>
        <end position="137"/>
    </location>
</feature>
<dbReference type="InParanoid" id="B0E4D4"/>
<evidence type="ECO:0000256" key="1">
    <source>
        <dbReference type="SAM" id="MobiDB-lite"/>
    </source>
</evidence>
<dbReference type="RefSeq" id="XP_001891052.1">
    <property type="nucleotide sequence ID" value="XM_001891017.1"/>
</dbReference>
<organism evidence="3">
    <name type="scientific">Laccaria bicolor (strain S238N-H82 / ATCC MYA-4686)</name>
    <name type="common">Bicoloured deceiver</name>
    <name type="synonym">Laccaria laccata var. bicolor</name>
    <dbReference type="NCBI Taxonomy" id="486041"/>
    <lineage>
        <taxon>Eukaryota</taxon>
        <taxon>Fungi</taxon>
        <taxon>Dikarya</taxon>
        <taxon>Basidiomycota</taxon>
        <taxon>Agaricomycotina</taxon>
        <taxon>Agaricomycetes</taxon>
        <taxon>Agaricomycetidae</taxon>
        <taxon>Agaricales</taxon>
        <taxon>Agaricineae</taxon>
        <taxon>Hydnangiaceae</taxon>
        <taxon>Laccaria</taxon>
    </lineage>
</organism>